<feature type="region of interest" description="Disordered" evidence="1">
    <location>
        <begin position="50"/>
        <end position="159"/>
    </location>
</feature>
<evidence type="ECO:0000313" key="2">
    <source>
        <dbReference type="EMBL" id="KAK3235152.1"/>
    </source>
</evidence>
<dbReference type="AlphaFoldDB" id="A0AAE0BGC2"/>
<reference evidence="2 3" key="1">
    <citation type="journal article" date="2015" name="Genome Biol. Evol.">
        <title>Comparative Genomics of a Bacterivorous Green Alga Reveals Evolutionary Causalities and Consequences of Phago-Mixotrophic Mode of Nutrition.</title>
        <authorList>
            <person name="Burns J.A."/>
            <person name="Paasch A."/>
            <person name="Narechania A."/>
            <person name="Kim E."/>
        </authorList>
    </citation>
    <scope>NUCLEOTIDE SEQUENCE [LARGE SCALE GENOMIC DNA]</scope>
    <source>
        <strain evidence="2 3">PLY_AMNH</strain>
    </source>
</reference>
<accession>A0AAE0BGC2</accession>
<dbReference type="EMBL" id="LGRX02035356">
    <property type="protein sequence ID" value="KAK3235152.1"/>
    <property type="molecule type" value="Genomic_DNA"/>
</dbReference>
<organism evidence="2 3">
    <name type="scientific">Cymbomonas tetramitiformis</name>
    <dbReference type="NCBI Taxonomy" id="36881"/>
    <lineage>
        <taxon>Eukaryota</taxon>
        <taxon>Viridiplantae</taxon>
        <taxon>Chlorophyta</taxon>
        <taxon>Pyramimonadophyceae</taxon>
        <taxon>Pyramimonadales</taxon>
        <taxon>Pyramimonadaceae</taxon>
        <taxon>Cymbomonas</taxon>
    </lineage>
</organism>
<evidence type="ECO:0000313" key="3">
    <source>
        <dbReference type="Proteomes" id="UP001190700"/>
    </source>
</evidence>
<name>A0AAE0BGC2_9CHLO</name>
<feature type="compositionally biased region" description="Basic and acidic residues" evidence="1">
    <location>
        <begin position="222"/>
        <end position="241"/>
    </location>
</feature>
<comment type="caution">
    <text evidence="2">The sequence shown here is derived from an EMBL/GenBank/DDBJ whole genome shotgun (WGS) entry which is preliminary data.</text>
</comment>
<feature type="compositionally biased region" description="Low complexity" evidence="1">
    <location>
        <begin position="137"/>
        <end position="146"/>
    </location>
</feature>
<feature type="compositionally biased region" description="Low complexity" evidence="1">
    <location>
        <begin position="87"/>
        <end position="97"/>
    </location>
</feature>
<evidence type="ECO:0000256" key="1">
    <source>
        <dbReference type="SAM" id="MobiDB-lite"/>
    </source>
</evidence>
<protein>
    <submittedName>
        <fullName evidence="2">Uncharacterized protein</fullName>
    </submittedName>
</protein>
<dbReference type="Proteomes" id="UP001190700">
    <property type="component" value="Unassembled WGS sequence"/>
</dbReference>
<gene>
    <name evidence="2" type="ORF">CYMTET_54616</name>
</gene>
<proteinExistence type="predicted"/>
<feature type="region of interest" description="Disordered" evidence="1">
    <location>
        <begin position="194"/>
        <end position="273"/>
    </location>
</feature>
<keyword evidence="3" id="KW-1185">Reference proteome</keyword>
<sequence>MFKGIQKSIKKLFVWGSARAAAEQEASQNVAEGESYIDSSTGLYGVKEAKAPSSRSVLAARDGGKPPLQPPSAWSGENPTHPGLYGSSSSQLLQAAAAPPPSEERQVVQPTAPSFLRPASAPPVSPHSGPSATQAIPRTTPAVVPRPTAPTAPPSKHRATDMLKAMPAKAFKPAKLPAQVAKWIDSNYPMPILDDDDRGSSSSTIGNLPVMPANGVLPPILGKERREEPEAEAQREVHEDQNSQAAGNSLAPARPEAARKPLKAAAVQRERKQVKLDALSDTAEGRALQAYTEQLEALKQEQAEAEADADGGPAASRFATAHAATARTAFQISTGRGQLPQYEQPGGYTLSQQDLHALAACRWWQYKEHRALQGWRHFMQMHVEDMELAAAVRRKFQLRQALHEWKEFARDSGATRFVVHRMVHFHKICAFDTWCDYLQYCRRHRRELVQQVVFRFMTNAHHAFNSWKENAWEFKEERLIAEAEEAERLRKAAEPVDHGLGVIMQEWDSSLDAHARVGYCSVILPTPCSTCGICIANMEPLVYYNSGKERYHLRCFPHTARVQYLTLETLEPPEMVETDAKFQIEEYFASDGRGYAYTSPGMYINVILQ</sequence>